<comment type="similarity">
    <text evidence="1">Belongs to the leucine-binding protein family.</text>
</comment>
<gene>
    <name evidence="5" type="ORF">D4A47_00315</name>
</gene>
<evidence type="ECO:0000256" key="1">
    <source>
        <dbReference type="ARBA" id="ARBA00010062"/>
    </source>
</evidence>
<dbReference type="Gene3D" id="3.40.50.2300">
    <property type="match status" value="2"/>
</dbReference>
<dbReference type="InterPro" id="IPR028082">
    <property type="entry name" value="Peripla_BP_I"/>
</dbReference>
<proteinExistence type="inferred from homology"/>
<dbReference type="CDD" id="cd06347">
    <property type="entry name" value="PBP1_ABC_LivK_ligand_binding-like"/>
    <property type="match status" value="1"/>
</dbReference>
<reference evidence="5 6" key="1">
    <citation type="submission" date="2018-10" db="EMBL/GenBank/DDBJ databases">
        <title>Anaerotruncus faecis sp. nov., isolated from human feces.</title>
        <authorList>
            <person name="Wang Y.-J."/>
        </authorList>
    </citation>
    <scope>NUCLEOTIDE SEQUENCE [LARGE SCALE GENOMIC DNA]</scope>
    <source>
        <strain evidence="5 6">22A2-44</strain>
    </source>
</reference>
<dbReference type="SUPFAM" id="SSF53822">
    <property type="entry name" value="Periplasmic binding protein-like I"/>
    <property type="match status" value="1"/>
</dbReference>
<dbReference type="AlphaFoldDB" id="A0A498CQD1"/>
<dbReference type="PANTHER" id="PTHR30483:SF6">
    <property type="entry name" value="PERIPLASMIC BINDING PROTEIN OF ABC TRANSPORTER FOR NATURAL AMINO ACIDS"/>
    <property type="match status" value="1"/>
</dbReference>
<evidence type="ECO:0000256" key="3">
    <source>
        <dbReference type="SAM" id="SignalP"/>
    </source>
</evidence>
<evidence type="ECO:0000313" key="5">
    <source>
        <dbReference type="EMBL" id="RLL14465.1"/>
    </source>
</evidence>
<keyword evidence="6" id="KW-1185">Reference proteome</keyword>
<keyword evidence="2 3" id="KW-0732">Signal</keyword>
<dbReference type="PANTHER" id="PTHR30483">
    <property type="entry name" value="LEUCINE-SPECIFIC-BINDING PROTEIN"/>
    <property type="match status" value="1"/>
</dbReference>
<name>A0A498CQD1_9FIRM</name>
<dbReference type="EMBL" id="RCHT01000001">
    <property type="protein sequence ID" value="RLL14465.1"/>
    <property type="molecule type" value="Genomic_DNA"/>
</dbReference>
<feature type="chain" id="PRO_5039062105" evidence="3">
    <location>
        <begin position="20"/>
        <end position="408"/>
    </location>
</feature>
<dbReference type="InterPro" id="IPR051010">
    <property type="entry name" value="BCAA_transport"/>
</dbReference>
<feature type="domain" description="Leucine-binding protein" evidence="4">
    <location>
        <begin position="51"/>
        <end position="396"/>
    </location>
</feature>
<dbReference type="InterPro" id="IPR028081">
    <property type="entry name" value="Leu-bd"/>
</dbReference>
<comment type="caution">
    <text evidence="5">The sequence shown here is derived from an EMBL/GenBank/DDBJ whole genome shotgun (WGS) entry which is preliminary data.</text>
</comment>
<evidence type="ECO:0000256" key="2">
    <source>
        <dbReference type="ARBA" id="ARBA00022729"/>
    </source>
</evidence>
<evidence type="ECO:0000313" key="6">
    <source>
        <dbReference type="Proteomes" id="UP000276301"/>
    </source>
</evidence>
<dbReference type="RefSeq" id="WP_101550540.1">
    <property type="nucleotide sequence ID" value="NZ_DBFBJK010000449.1"/>
</dbReference>
<dbReference type="Pfam" id="PF13458">
    <property type="entry name" value="Peripla_BP_6"/>
    <property type="match status" value="1"/>
</dbReference>
<sequence>MKRVLAIVLSAVMALTLLAGCGDNSTPAPAPAGDNAAPAADAAPAAGGDVIKIGVFEPQTGENGGGGLQEVYGIRYANQQFPTVKVGDKEYKIELVEADNKSDKTEAVTAAQSLISAGCSVILGSYGSGVSIAAGEIFSDAQVPAIGCSCTNPQVTLGNDFYYRVCFLDPFQGTVMANYAAQDGAKTAAVITQLGDDYSSGLGNFFKNAFVKLVGEDSIVAEEQFQTNQTDFKAILTNIKAANPDVIFAPSSIATAPLIIKQARELGITAKIMAGDTWENGSIIENAGADAEGVTLSTFFDEGDTSNAVATDFIKGFKEYLVANGQDEIIPAVSALGYDAYLAAVKAIETAGSTDPVAIRDALKGVEFEGVTGAISFDENGDANKDKAFIKVVENGQFKFLKTVSVGE</sequence>
<organism evidence="5 6">
    <name type="scientific">Anaerotruncus massiliensis</name>
    <name type="common">ex Liu et al. 2021</name>
    <dbReference type="NCBI Taxonomy" id="2321404"/>
    <lineage>
        <taxon>Bacteria</taxon>
        <taxon>Bacillati</taxon>
        <taxon>Bacillota</taxon>
        <taxon>Clostridia</taxon>
        <taxon>Eubacteriales</taxon>
        <taxon>Oscillospiraceae</taxon>
        <taxon>Anaerotruncus</taxon>
    </lineage>
</organism>
<evidence type="ECO:0000259" key="4">
    <source>
        <dbReference type="Pfam" id="PF13458"/>
    </source>
</evidence>
<dbReference type="Proteomes" id="UP000276301">
    <property type="component" value="Unassembled WGS sequence"/>
</dbReference>
<dbReference type="PROSITE" id="PS51257">
    <property type="entry name" value="PROKAR_LIPOPROTEIN"/>
    <property type="match status" value="1"/>
</dbReference>
<protein>
    <submittedName>
        <fullName evidence="5">ABC transporter substrate-binding protein</fullName>
    </submittedName>
</protein>
<accession>A0A498CQD1</accession>
<feature type="signal peptide" evidence="3">
    <location>
        <begin position="1"/>
        <end position="19"/>
    </location>
</feature>